<accession>A0A1C6VE79</accession>
<keyword evidence="1" id="KW-0812">Transmembrane</keyword>
<keyword evidence="3" id="KW-1185">Reference proteome</keyword>
<organism evidence="2 3">
    <name type="scientific">Micromonospora yangpuensis</name>
    <dbReference type="NCBI Taxonomy" id="683228"/>
    <lineage>
        <taxon>Bacteria</taxon>
        <taxon>Bacillati</taxon>
        <taxon>Actinomycetota</taxon>
        <taxon>Actinomycetes</taxon>
        <taxon>Micromonosporales</taxon>
        <taxon>Micromonosporaceae</taxon>
        <taxon>Micromonospora</taxon>
    </lineage>
</organism>
<feature type="transmembrane region" description="Helical" evidence="1">
    <location>
        <begin position="12"/>
        <end position="32"/>
    </location>
</feature>
<evidence type="ECO:0000313" key="3">
    <source>
        <dbReference type="Proteomes" id="UP000198937"/>
    </source>
</evidence>
<dbReference type="AlphaFoldDB" id="A0A1C6VE79"/>
<proteinExistence type="predicted"/>
<feature type="transmembrane region" description="Helical" evidence="1">
    <location>
        <begin position="38"/>
        <end position="56"/>
    </location>
</feature>
<gene>
    <name evidence="2" type="ORF">GA0070617_5520</name>
</gene>
<dbReference type="STRING" id="683228.GA0070617_5520"/>
<dbReference type="EMBL" id="FMIA01000002">
    <property type="protein sequence ID" value="SCL64642.1"/>
    <property type="molecule type" value="Genomic_DNA"/>
</dbReference>
<dbReference type="OrthoDB" id="3396026at2"/>
<name>A0A1C6VE79_9ACTN</name>
<sequence length="99" mass="10433">MHDYLISLIRTAVPVGVGAALAWLASRAGIVLDAESSTGLVAAMVALAIAGYYALVRALETRVPWLGVLLGKPASPVYGLDGHLRQIRSTTTWPPPPSR</sequence>
<evidence type="ECO:0000313" key="2">
    <source>
        <dbReference type="EMBL" id="SCL64642.1"/>
    </source>
</evidence>
<keyword evidence="1" id="KW-0472">Membrane</keyword>
<dbReference type="RefSeq" id="WP_091444909.1">
    <property type="nucleotide sequence ID" value="NZ_BMMJ01000007.1"/>
</dbReference>
<dbReference type="Proteomes" id="UP000198937">
    <property type="component" value="Unassembled WGS sequence"/>
</dbReference>
<keyword evidence="1" id="KW-1133">Transmembrane helix</keyword>
<reference evidence="2 3" key="1">
    <citation type="submission" date="2016-06" db="EMBL/GenBank/DDBJ databases">
        <authorList>
            <person name="Kjaerup R.B."/>
            <person name="Dalgaard T.S."/>
            <person name="Juul-Madsen H.R."/>
        </authorList>
    </citation>
    <scope>NUCLEOTIDE SEQUENCE [LARGE SCALE GENOMIC DNA]</scope>
    <source>
        <strain evidence="2 3">DSM 45577</strain>
    </source>
</reference>
<protein>
    <submittedName>
        <fullName evidence="2">Uncharacterized protein</fullName>
    </submittedName>
</protein>
<evidence type="ECO:0000256" key="1">
    <source>
        <dbReference type="SAM" id="Phobius"/>
    </source>
</evidence>